<dbReference type="GO" id="GO:0003676">
    <property type="term" value="F:nucleic acid binding"/>
    <property type="evidence" value="ECO:0007669"/>
    <property type="project" value="InterPro"/>
</dbReference>
<reference evidence="3" key="1">
    <citation type="submission" date="2021-02" db="EMBL/GenBank/DDBJ databases">
        <authorList>
            <person name="Dougan E. K."/>
            <person name="Rhodes N."/>
            <person name="Thang M."/>
            <person name="Chan C."/>
        </authorList>
    </citation>
    <scope>NUCLEOTIDE SEQUENCE</scope>
</reference>
<dbReference type="SUPFAM" id="SSF50249">
    <property type="entry name" value="Nucleic acid-binding proteins"/>
    <property type="match status" value="1"/>
</dbReference>
<feature type="compositionally biased region" description="Basic and acidic residues" evidence="1">
    <location>
        <begin position="142"/>
        <end position="160"/>
    </location>
</feature>
<dbReference type="AlphaFoldDB" id="A0A813JNP9"/>
<evidence type="ECO:0000313" key="4">
    <source>
        <dbReference type="Proteomes" id="UP000626109"/>
    </source>
</evidence>
<evidence type="ECO:0000259" key="2">
    <source>
        <dbReference type="PROSITE" id="PS50126"/>
    </source>
</evidence>
<dbReference type="Gene3D" id="2.40.50.140">
    <property type="entry name" value="Nucleic acid-binding proteins"/>
    <property type="match status" value="1"/>
</dbReference>
<feature type="non-terminal residue" evidence="3">
    <location>
        <position position="1"/>
    </location>
</feature>
<dbReference type="Proteomes" id="UP000626109">
    <property type="component" value="Unassembled WGS sequence"/>
</dbReference>
<dbReference type="EMBL" id="CAJNNW010025960">
    <property type="protein sequence ID" value="CAE8681461.1"/>
    <property type="molecule type" value="Genomic_DNA"/>
</dbReference>
<organism evidence="3 4">
    <name type="scientific">Polarella glacialis</name>
    <name type="common">Dinoflagellate</name>
    <dbReference type="NCBI Taxonomy" id="89957"/>
    <lineage>
        <taxon>Eukaryota</taxon>
        <taxon>Sar</taxon>
        <taxon>Alveolata</taxon>
        <taxon>Dinophyceae</taxon>
        <taxon>Suessiales</taxon>
        <taxon>Suessiaceae</taxon>
        <taxon>Polarella</taxon>
    </lineage>
</organism>
<dbReference type="InterPro" id="IPR012340">
    <property type="entry name" value="NA-bd_OB-fold"/>
</dbReference>
<feature type="region of interest" description="Disordered" evidence="1">
    <location>
        <begin position="140"/>
        <end position="164"/>
    </location>
</feature>
<protein>
    <recommendedName>
        <fullName evidence="2">S1 motif domain-containing protein</fullName>
    </recommendedName>
</protein>
<proteinExistence type="predicted"/>
<accession>A0A813JNP9</accession>
<sequence>VAPVAGVWGASSRPALHAASSRCRSAALLFAAGAAASRRASRCAFWGHRATSTVAASAAKKASLVESDEVSLHTFKVGQQLEGTVIQIYCPSGVSVDVGCAECLGFLEVEEFRDGFPFEGPFSFKPGDQVTVRVLDLNPNAKTEDHGEPDARGDHGDCGKLHLTRRSGDLNRPSRYVADHRKPANLKPFLTIDPKEWIEGEVVMMSSAALIQPAFTKLPLGIGLFLDVNPRDRTT</sequence>
<name>A0A813JNP9_POLGL</name>
<comment type="caution">
    <text evidence="3">The sequence shown here is derived from an EMBL/GenBank/DDBJ whole genome shotgun (WGS) entry which is preliminary data.</text>
</comment>
<feature type="domain" description="S1 motif" evidence="2">
    <location>
        <begin position="78"/>
        <end position="166"/>
    </location>
</feature>
<gene>
    <name evidence="3" type="ORF">PGLA2088_LOCUS22444</name>
</gene>
<evidence type="ECO:0000256" key="1">
    <source>
        <dbReference type="SAM" id="MobiDB-lite"/>
    </source>
</evidence>
<evidence type="ECO:0000313" key="3">
    <source>
        <dbReference type="EMBL" id="CAE8681461.1"/>
    </source>
</evidence>
<dbReference type="InterPro" id="IPR003029">
    <property type="entry name" value="S1_domain"/>
</dbReference>
<dbReference type="PROSITE" id="PS50126">
    <property type="entry name" value="S1"/>
    <property type="match status" value="1"/>
</dbReference>